<dbReference type="InterPro" id="IPR001128">
    <property type="entry name" value="Cyt_P450"/>
</dbReference>
<accession>A0AAV8BGI2</accession>
<evidence type="ECO:0000313" key="14">
    <source>
        <dbReference type="Proteomes" id="UP001140206"/>
    </source>
</evidence>
<dbReference type="Proteomes" id="UP001140206">
    <property type="component" value="Unassembled WGS sequence"/>
</dbReference>
<dbReference type="GO" id="GO:0016705">
    <property type="term" value="F:oxidoreductase activity, acting on paired donors, with incorporation or reduction of molecular oxygen"/>
    <property type="evidence" value="ECO:0007669"/>
    <property type="project" value="InterPro"/>
</dbReference>
<evidence type="ECO:0000256" key="2">
    <source>
        <dbReference type="ARBA" id="ARBA00010617"/>
    </source>
</evidence>
<dbReference type="GO" id="GO:0016131">
    <property type="term" value="P:brassinosteroid metabolic process"/>
    <property type="evidence" value="ECO:0007669"/>
    <property type="project" value="UniProtKB-ARBA"/>
</dbReference>
<evidence type="ECO:0000313" key="13">
    <source>
        <dbReference type="EMBL" id="KAJ4741632.1"/>
    </source>
</evidence>
<keyword evidence="7 12" id="KW-0560">Oxidoreductase</keyword>
<reference evidence="13" key="1">
    <citation type="submission" date="2022-08" db="EMBL/GenBank/DDBJ databases">
        <authorList>
            <person name="Marques A."/>
        </authorList>
    </citation>
    <scope>NUCLEOTIDE SEQUENCE</scope>
    <source>
        <strain evidence="13">RhyPub2mFocal</strain>
        <tissue evidence="13">Leaves</tissue>
    </source>
</reference>
<comment type="cofactor">
    <cofactor evidence="11">
        <name>heme</name>
        <dbReference type="ChEBI" id="CHEBI:30413"/>
    </cofactor>
</comment>
<keyword evidence="14" id="KW-1185">Reference proteome</keyword>
<evidence type="ECO:0000256" key="10">
    <source>
        <dbReference type="ARBA" id="ARBA00023136"/>
    </source>
</evidence>
<evidence type="ECO:0000256" key="9">
    <source>
        <dbReference type="ARBA" id="ARBA00023033"/>
    </source>
</evidence>
<keyword evidence="9 12" id="KW-0503">Monooxygenase</keyword>
<keyword evidence="6" id="KW-1133">Transmembrane helix</keyword>
<dbReference type="PRINTS" id="PR00385">
    <property type="entry name" value="P450"/>
</dbReference>
<dbReference type="Pfam" id="PF00067">
    <property type="entry name" value="p450"/>
    <property type="match status" value="1"/>
</dbReference>
<dbReference type="InterPro" id="IPR050665">
    <property type="entry name" value="Cytochrome_P450_Monooxygen"/>
</dbReference>
<evidence type="ECO:0000256" key="8">
    <source>
        <dbReference type="ARBA" id="ARBA00023004"/>
    </source>
</evidence>
<dbReference type="SUPFAM" id="SSF48264">
    <property type="entry name" value="Cytochrome P450"/>
    <property type="match status" value="1"/>
</dbReference>
<organism evidence="13 14">
    <name type="scientific">Rhynchospora pubera</name>
    <dbReference type="NCBI Taxonomy" id="906938"/>
    <lineage>
        <taxon>Eukaryota</taxon>
        <taxon>Viridiplantae</taxon>
        <taxon>Streptophyta</taxon>
        <taxon>Embryophyta</taxon>
        <taxon>Tracheophyta</taxon>
        <taxon>Spermatophyta</taxon>
        <taxon>Magnoliopsida</taxon>
        <taxon>Liliopsida</taxon>
        <taxon>Poales</taxon>
        <taxon>Cyperaceae</taxon>
        <taxon>Cyperoideae</taxon>
        <taxon>Rhynchosporeae</taxon>
        <taxon>Rhynchospora</taxon>
    </lineage>
</organism>
<dbReference type="FunFam" id="1.10.630.10:FF:000029">
    <property type="entry name" value="Cytochrome P450 734A1"/>
    <property type="match status" value="1"/>
</dbReference>
<keyword evidence="5 11" id="KW-0479">Metal-binding</keyword>
<dbReference type="PRINTS" id="PR00463">
    <property type="entry name" value="EP450I"/>
</dbReference>
<dbReference type="PANTHER" id="PTHR24282:SF255">
    <property type="entry name" value="CYTOCHROME P450 72A11-RELATED"/>
    <property type="match status" value="1"/>
</dbReference>
<dbReference type="GO" id="GO:0005506">
    <property type="term" value="F:iron ion binding"/>
    <property type="evidence" value="ECO:0007669"/>
    <property type="project" value="InterPro"/>
</dbReference>
<feature type="binding site" description="axial binding residue" evidence="11">
    <location>
        <position position="475"/>
    </location>
    <ligand>
        <name>heme</name>
        <dbReference type="ChEBI" id="CHEBI:30413"/>
    </ligand>
    <ligandPart>
        <name>Fe</name>
        <dbReference type="ChEBI" id="CHEBI:18248"/>
    </ligandPart>
</feature>
<name>A0AAV8BGI2_9POAL</name>
<dbReference type="GO" id="GO:0020037">
    <property type="term" value="F:heme binding"/>
    <property type="evidence" value="ECO:0007669"/>
    <property type="project" value="InterPro"/>
</dbReference>
<dbReference type="AlphaFoldDB" id="A0AAV8BGI2"/>
<evidence type="ECO:0000256" key="1">
    <source>
        <dbReference type="ARBA" id="ARBA00004167"/>
    </source>
</evidence>
<evidence type="ECO:0000256" key="6">
    <source>
        <dbReference type="ARBA" id="ARBA00022989"/>
    </source>
</evidence>
<keyword evidence="4" id="KW-0812">Transmembrane</keyword>
<evidence type="ECO:0000256" key="12">
    <source>
        <dbReference type="RuleBase" id="RU000461"/>
    </source>
</evidence>
<comment type="subcellular location">
    <subcellularLocation>
        <location evidence="1">Membrane</location>
        <topology evidence="1">Single-pass membrane protein</topology>
    </subcellularLocation>
</comment>
<keyword evidence="10" id="KW-0472">Membrane</keyword>
<proteinExistence type="inferred from homology"/>
<evidence type="ECO:0000256" key="5">
    <source>
        <dbReference type="ARBA" id="ARBA00022723"/>
    </source>
</evidence>
<comment type="caution">
    <text evidence="13">The sequence shown here is derived from an EMBL/GenBank/DDBJ whole genome shotgun (WGS) entry which is preliminary data.</text>
</comment>
<gene>
    <name evidence="13" type="ORF">LUZ62_001548</name>
</gene>
<evidence type="ECO:0000256" key="3">
    <source>
        <dbReference type="ARBA" id="ARBA00022617"/>
    </source>
</evidence>
<dbReference type="Gene3D" id="1.10.630.10">
    <property type="entry name" value="Cytochrome P450"/>
    <property type="match status" value="1"/>
</dbReference>
<sequence length="527" mass="60315">MQHIVYELASNPWSLFIGAFTLFILWGGARALEWAWLRPRRLDRVLRKQGLRGTVYRPLAGDLSDNARLNKEAQAKPMPLSHDITPRVAPLIHRTMKEFGKNCFTWFGPYPRVTIMDPELVREILSNKFGHFEKQKIGPVGRLLADGVSNQEGEKWAKHRRILNPAFHVEKLKRMLPAFSTCCDELVDRWENSVGPDGSFEIDVWPEMQNLTGDVISRAAFGSSYHEGRRIFQLQGEQAECLIKAVPTLVIPFNWYLPTENNRRMKQIAREVRTLLMGIITKREKAIRSGEATKDDLLGLLLESNMREMGQNGKSNSSLGMTIDEVIEECKLFYFAGQETTSVLLTWTLVVLSMHPEWQEMAREEVLQQFGRQKPDFDGLSRLKIVSMILYEVLRLYSPVIMLSRRTYKTMQLADVTIPPGVLLGLPILLIHHDPVIWGPDATEFKPTRFSEGISKATKNGQQAFFPFGWGPRICIGQNFALLEAKMGLSMILQHFKFELSEKYQHAPYPVITVHPQHGAPITFLRF</sequence>
<evidence type="ECO:0000256" key="7">
    <source>
        <dbReference type="ARBA" id="ARBA00023002"/>
    </source>
</evidence>
<comment type="similarity">
    <text evidence="2 12">Belongs to the cytochrome P450 family.</text>
</comment>
<dbReference type="InterPro" id="IPR002401">
    <property type="entry name" value="Cyt_P450_E_grp-I"/>
</dbReference>
<dbReference type="EMBL" id="JAMFTS010001128">
    <property type="protein sequence ID" value="KAJ4741632.1"/>
    <property type="molecule type" value="Genomic_DNA"/>
</dbReference>
<evidence type="ECO:0000256" key="4">
    <source>
        <dbReference type="ARBA" id="ARBA00022692"/>
    </source>
</evidence>
<evidence type="ECO:0000256" key="11">
    <source>
        <dbReference type="PIRSR" id="PIRSR602401-1"/>
    </source>
</evidence>
<dbReference type="PANTHER" id="PTHR24282">
    <property type="entry name" value="CYTOCHROME P450 FAMILY MEMBER"/>
    <property type="match status" value="1"/>
</dbReference>
<dbReference type="GO" id="GO:0010268">
    <property type="term" value="P:brassinosteroid homeostasis"/>
    <property type="evidence" value="ECO:0007669"/>
    <property type="project" value="UniProtKB-ARBA"/>
</dbReference>
<dbReference type="CDD" id="cd20642">
    <property type="entry name" value="CYP72"/>
    <property type="match status" value="1"/>
</dbReference>
<dbReference type="GO" id="GO:0004497">
    <property type="term" value="F:monooxygenase activity"/>
    <property type="evidence" value="ECO:0007669"/>
    <property type="project" value="UniProtKB-KW"/>
</dbReference>
<dbReference type="InterPro" id="IPR017972">
    <property type="entry name" value="Cyt_P450_CS"/>
</dbReference>
<dbReference type="InterPro" id="IPR036396">
    <property type="entry name" value="Cyt_P450_sf"/>
</dbReference>
<dbReference type="GO" id="GO:0016020">
    <property type="term" value="C:membrane"/>
    <property type="evidence" value="ECO:0007669"/>
    <property type="project" value="UniProtKB-SubCell"/>
</dbReference>
<keyword evidence="3 11" id="KW-0349">Heme</keyword>
<dbReference type="PROSITE" id="PS00086">
    <property type="entry name" value="CYTOCHROME_P450"/>
    <property type="match status" value="1"/>
</dbReference>
<protein>
    <submittedName>
        <fullName evidence="13">Cytochrome P450 72A15</fullName>
    </submittedName>
</protein>
<keyword evidence="8 11" id="KW-0408">Iron</keyword>